<dbReference type="RefSeq" id="XP_008612644.1">
    <property type="nucleotide sequence ID" value="XM_008614422.1"/>
</dbReference>
<keyword evidence="2" id="KW-0812">Transmembrane</keyword>
<sequence length="494" mass="54633">MPRGRPEPRKDASADLHEDRSPMTDHSAADDMLQLDLLIQSIEHVLDETRDVDDDVMGNLRSHTQHLTGFLVDADEAIVAHAFAFVERLHDALGPINLAPILLDWLRAIAFSDDATTETAVQAVAALSAYSMHALNECFDSLVQAEAASADEWFGMVLYEVARSPHLLSSLSSTQFMTYMQILLMHLATPSLTESISLTFHVVSEKQPDQFNGWYLACDEDAMKHMLALMPDSRSMVKRYAQHRKQTSFTSSVASSLGSTLRQSRLHDSRRLSDSRARLSSSHFRSTKPTTAAKAKTTLEKPFDSKKRALERIGRPSLNESALSEISPLDQSIKVLSPRPTKPAAGLQFTTPTPPKATTRGRQPDEEASPFDDDDDDAEPALASPPPSSMDVTLLLYVLVAASVLFAMYGLTAGALLISQDFTAWQQRMALNKYRVSVERSLAEVNRVADVVHEWRLGVTDKVAASSSQTDHDRALSISSIWRAIDDDLHLPRL</sequence>
<name>T0Q7K0_SAPDV</name>
<evidence type="ECO:0000313" key="3">
    <source>
        <dbReference type="EMBL" id="EQC33849.1"/>
    </source>
</evidence>
<feature type="transmembrane region" description="Helical" evidence="2">
    <location>
        <begin position="394"/>
        <end position="418"/>
    </location>
</feature>
<dbReference type="OrthoDB" id="76758at2759"/>
<feature type="compositionally biased region" description="Acidic residues" evidence="1">
    <location>
        <begin position="366"/>
        <end position="379"/>
    </location>
</feature>
<feature type="compositionally biased region" description="Low complexity" evidence="1">
    <location>
        <begin position="278"/>
        <end position="296"/>
    </location>
</feature>
<dbReference type="Proteomes" id="UP000030762">
    <property type="component" value="Unassembled WGS sequence"/>
</dbReference>
<protein>
    <submittedName>
        <fullName evidence="3">Uncharacterized protein</fullName>
    </submittedName>
</protein>
<keyword evidence="2" id="KW-1133">Transmembrane helix</keyword>
<proteinExistence type="predicted"/>
<gene>
    <name evidence="3" type="ORF">SDRG_08530</name>
</gene>
<dbReference type="InParanoid" id="T0Q7K0"/>
<dbReference type="OMA" id="IQSIEHV"/>
<dbReference type="GeneID" id="19949257"/>
<dbReference type="VEuPathDB" id="FungiDB:SDRG_08530"/>
<dbReference type="AlphaFoldDB" id="T0Q7K0"/>
<feature type="region of interest" description="Disordered" evidence="1">
    <location>
        <begin position="336"/>
        <end position="386"/>
    </location>
</feature>
<feature type="compositionally biased region" description="Basic and acidic residues" evidence="1">
    <location>
        <begin position="297"/>
        <end position="314"/>
    </location>
</feature>
<feature type="compositionally biased region" description="Basic and acidic residues" evidence="1">
    <location>
        <begin position="265"/>
        <end position="277"/>
    </location>
</feature>
<reference evidence="3 4" key="1">
    <citation type="submission" date="2012-04" db="EMBL/GenBank/DDBJ databases">
        <title>The Genome Sequence of Saprolegnia declina VS20.</title>
        <authorList>
            <consortium name="The Broad Institute Genome Sequencing Platform"/>
            <person name="Russ C."/>
            <person name="Nusbaum C."/>
            <person name="Tyler B."/>
            <person name="van West P."/>
            <person name="Dieguez-Uribeondo J."/>
            <person name="de Bruijn I."/>
            <person name="Tripathy S."/>
            <person name="Jiang R."/>
            <person name="Young S.K."/>
            <person name="Zeng Q."/>
            <person name="Gargeya S."/>
            <person name="Fitzgerald M."/>
            <person name="Haas B."/>
            <person name="Abouelleil A."/>
            <person name="Alvarado L."/>
            <person name="Arachchi H.M."/>
            <person name="Berlin A."/>
            <person name="Chapman S.B."/>
            <person name="Goldberg J."/>
            <person name="Griggs A."/>
            <person name="Gujja S."/>
            <person name="Hansen M."/>
            <person name="Howarth C."/>
            <person name="Imamovic A."/>
            <person name="Larimer J."/>
            <person name="McCowen C."/>
            <person name="Montmayeur A."/>
            <person name="Murphy C."/>
            <person name="Neiman D."/>
            <person name="Pearson M."/>
            <person name="Priest M."/>
            <person name="Roberts A."/>
            <person name="Saif S."/>
            <person name="Shea T."/>
            <person name="Sisk P."/>
            <person name="Sykes S."/>
            <person name="Wortman J."/>
            <person name="Nusbaum C."/>
            <person name="Birren B."/>
        </authorList>
    </citation>
    <scope>NUCLEOTIDE SEQUENCE [LARGE SCALE GENOMIC DNA]</scope>
    <source>
        <strain evidence="3 4">VS20</strain>
    </source>
</reference>
<evidence type="ECO:0000256" key="2">
    <source>
        <dbReference type="SAM" id="Phobius"/>
    </source>
</evidence>
<evidence type="ECO:0000256" key="1">
    <source>
        <dbReference type="SAM" id="MobiDB-lite"/>
    </source>
</evidence>
<feature type="region of interest" description="Disordered" evidence="1">
    <location>
        <begin position="1"/>
        <end position="26"/>
    </location>
</feature>
<dbReference type="EMBL" id="JH767157">
    <property type="protein sequence ID" value="EQC33849.1"/>
    <property type="molecule type" value="Genomic_DNA"/>
</dbReference>
<evidence type="ECO:0000313" key="4">
    <source>
        <dbReference type="Proteomes" id="UP000030762"/>
    </source>
</evidence>
<keyword evidence="2" id="KW-0472">Membrane</keyword>
<keyword evidence="4" id="KW-1185">Reference proteome</keyword>
<feature type="compositionally biased region" description="Polar residues" evidence="1">
    <location>
        <begin position="251"/>
        <end position="260"/>
    </location>
</feature>
<feature type="region of interest" description="Disordered" evidence="1">
    <location>
        <begin position="251"/>
        <end position="316"/>
    </location>
</feature>
<organism evidence="3 4">
    <name type="scientific">Saprolegnia diclina (strain VS20)</name>
    <dbReference type="NCBI Taxonomy" id="1156394"/>
    <lineage>
        <taxon>Eukaryota</taxon>
        <taxon>Sar</taxon>
        <taxon>Stramenopiles</taxon>
        <taxon>Oomycota</taxon>
        <taxon>Saprolegniomycetes</taxon>
        <taxon>Saprolegniales</taxon>
        <taxon>Saprolegniaceae</taxon>
        <taxon>Saprolegnia</taxon>
    </lineage>
</organism>
<accession>T0Q7K0</accession>